<dbReference type="InterPro" id="IPR002668">
    <property type="entry name" value="CNT_N_dom"/>
</dbReference>
<protein>
    <submittedName>
        <fullName evidence="3">Putative solute carrier family 28 member 3 isoform X3</fullName>
    </submittedName>
</protein>
<dbReference type="InterPro" id="IPR008276">
    <property type="entry name" value="C_nuclsd_transpt"/>
</dbReference>
<evidence type="ECO:0000313" key="4">
    <source>
        <dbReference type="Proteomes" id="UP000230750"/>
    </source>
</evidence>
<feature type="transmembrane region" description="Helical" evidence="1">
    <location>
        <begin position="115"/>
        <end position="134"/>
    </location>
</feature>
<sequence length="344" mass="39791">MERPGYEDTNEDIFGAVFTDDIGKKRCSSKHDAKDEEELQNLNVIVQNEKALPVEDDEPQDIVSIIWNMFDEWTAVYRARVQRRRKLLLSFLLAILALLYLIGLLYAAVRNLEDASVMLVLTGLVFCVAVYYILKDKFGEAIWKNILEKPSYIFYDLDSKFKWFLFLIFAAIVFGIAVYLCRHNLYQLSSGAGLIGFMFIMFIFSKHPKKVKWRPVLWGVALQFVFGLIILRTEIGYNIFRWLGDLTQTFLDFSTGAKFLFGDPQYLDHFFTFKVSTDRYYCLMKFHIKHFKIFQSAFHFPGDLEGPYDSSTPLVLIVVPAALLGRWEVSGGAEWYGGVGGFWH</sequence>
<keyword evidence="1" id="KW-1133">Transmembrane helix</keyword>
<keyword evidence="1" id="KW-0812">Transmembrane</keyword>
<dbReference type="Proteomes" id="UP000230750">
    <property type="component" value="Unassembled WGS sequence"/>
</dbReference>
<dbReference type="Pfam" id="PF01773">
    <property type="entry name" value="Nucleos_tra2_N"/>
    <property type="match status" value="1"/>
</dbReference>
<gene>
    <name evidence="3" type="ORF">BSL78_00215</name>
</gene>
<dbReference type="GO" id="GO:0005415">
    <property type="term" value="F:nucleoside:sodium symporter activity"/>
    <property type="evidence" value="ECO:0007669"/>
    <property type="project" value="TreeGrafter"/>
</dbReference>
<reference evidence="3 4" key="1">
    <citation type="journal article" date="2017" name="PLoS Biol.">
        <title>The sea cucumber genome provides insights into morphological evolution and visceral regeneration.</title>
        <authorList>
            <person name="Zhang X."/>
            <person name="Sun L."/>
            <person name="Yuan J."/>
            <person name="Sun Y."/>
            <person name="Gao Y."/>
            <person name="Zhang L."/>
            <person name="Li S."/>
            <person name="Dai H."/>
            <person name="Hamel J.F."/>
            <person name="Liu C."/>
            <person name="Yu Y."/>
            <person name="Liu S."/>
            <person name="Lin W."/>
            <person name="Guo K."/>
            <person name="Jin S."/>
            <person name="Xu P."/>
            <person name="Storey K.B."/>
            <person name="Huan P."/>
            <person name="Zhang T."/>
            <person name="Zhou Y."/>
            <person name="Zhang J."/>
            <person name="Lin C."/>
            <person name="Li X."/>
            <person name="Xing L."/>
            <person name="Huo D."/>
            <person name="Sun M."/>
            <person name="Wang L."/>
            <person name="Mercier A."/>
            <person name="Li F."/>
            <person name="Yang H."/>
            <person name="Xiang J."/>
        </authorList>
    </citation>
    <scope>NUCLEOTIDE SEQUENCE [LARGE SCALE GENOMIC DNA]</scope>
    <source>
        <strain evidence="3">Shaxun</strain>
        <tissue evidence="3">Muscle</tissue>
    </source>
</reference>
<dbReference type="OrthoDB" id="6075923at2759"/>
<dbReference type="GO" id="GO:0005886">
    <property type="term" value="C:plasma membrane"/>
    <property type="evidence" value="ECO:0007669"/>
    <property type="project" value="TreeGrafter"/>
</dbReference>
<feature type="domain" description="Concentrative nucleoside transporter N-terminal" evidence="2">
    <location>
        <begin position="192"/>
        <end position="263"/>
    </location>
</feature>
<name>A0A2G8LRM8_STIJA</name>
<dbReference type="EMBL" id="MRZV01000004">
    <property type="protein sequence ID" value="PIK62881.1"/>
    <property type="molecule type" value="Genomic_DNA"/>
</dbReference>
<comment type="caution">
    <text evidence="3">The sequence shown here is derived from an EMBL/GenBank/DDBJ whole genome shotgun (WGS) entry which is preliminary data.</text>
</comment>
<keyword evidence="4" id="KW-1185">Reference proteome</keyword>
<evidence type="ECO:0000259" key="2">
    <source>
        <dbReference type="Pfam" id="PF01773"/>
    </source>
</evidence>
<feature type="transmembrane region" description="Helical" evidence="1">
    <location>
        <begin position="163"/>
        <end position="180"/>
    </location>
</feature>
<evidence type="ECO:0000256" key="1">
    <source>
        <dbReference type="SAM" id="Phobius"/>
    </source>
</evidence>
<evidence type="ECO:0000313" key="3">
    <source>
        <dbReference type="EMBL" id="PIK62881.1"/>
    </source>
</evidence>
<dbReference type="AlphaFoldDB" id="A0A2G8LRM8"/>
<dbReference type="STRING" id="307972.A0A2G8LRM8"/>
<dbReference type="PANTHER" id="PTHR10590:SF4">
    <property type="entry name" value="SOLUTE CARRIER FAMILY 28 MEMBER 3"/>
    <property type="match status" value="1"/>
</dbReference>
<feature type="transmembrane region" description="Helical" evidence="1">
    <location>
        <begin position="186"/>
        <end position="204"/>
    </location>
</feature>
<feature type="transmembrane region" description="Helical" evidence="1">
    <location>
        <begin position="87"/>
        <end position="109"/>
    </location>
</feature>
<dbReference type="PANTHER" id="PTHR10590">
    <property type="entry name" value="SODIUM/NUCLEOSIDE COTRANSPORTER"/>
    <property type="match status" value="1"/>
</dbReference>
<accession>A0A2G8LRM8</accession>
<organism evidence="3 4">
    <name type="scientific">Stichopus japonicus</name>
    <name type="common">Sea cucumber</name>
    <dbReference type="NCBI Taxonomy" id="307972"/>
    <lineage>
        <taxon>Eukaryota</taxon>
        <taxon>Metazoa</taxon>
        <taxon>Echinodermata</taxon>
        <taxon>Eleutherozoa</taxon>
        <taxon>Echinozoa</taxon>
        <taxon>Holothuroidea</taxon>
        <taxon>Aspidochirotacea</taxon>
        <taxon>Aspidochirotida</taxon>
        <taxon>Stichopodidae</taxon>
        <taxon>Apostichopus</taxon>
    </lineage>
</organism>
<proteinExistence type="predicted"/>
<keyword evidence="1" id="KW-0472">Membrane</keyword>
<feature type="transmembrane region" description="Helical" evidence="1">
    <location>
        <begin position="216"/>
        <end position="233"/>
    </location>
</feature>